<dbReference type="Proteomes" id="UP000054532">
    <property type="component" value="Unassembled WGS sequence"/>
</dbReference>
<proteinExistence type="predicted"/>
<dbReference type="EMBL" id="KI693841">
    <property type="protein sequence ID" value="ETM42223.1"/>
    <property type="molecule type" value="Genomic_DNA"/>
</dbReference>
<evidence type="ECO:0000313" key="1">
    <source>
        <dbReference type="EMBL" id="ETM42223.1"/>
    </source>
</evidence>
<dbReference type="VEuPathDB" id="FungiDB:PPTG_23441"/>
<name>W2N2W7_PHYNI</name>
<protein>
    <submittedName>
        <fullName evidence="1">Uncharacterized protein</fullName>
    </submittedName>
</protein>
<accession>W2N2W7</accession>
<reference evidence="1" key="1">
    <citation type="submission" date="2013-11" db="EMBL/GenBank/DDBJ databases">
        <title>The Genome Sequence of Phytophthora parasitica IAC_01/95.</title>
        <authorList>
            <consortium name="The Broad Institute Genomics Platform"/>
            <person name="Russ C."/>
            <person name="Tyler B."/>
            <person name="Panabieres F."/>
            <person name="Shan W."/>
            <person name="Tripathy S."/>
            <person name="Grunwald N."/>
            <person name="Machado M."/>
            <person name="Johnson C.S."/>
            <person name="Arredondo F."/>
            <person name="Hong C."/>
            <person name="Coffey M."/>
            <person name="Young S.K."/>
            <person name="Zeng Q."/>
            <person name="Gargeya S."/>
            <person name="Fitzgerald M."/>
            <person name="Abouelleil A."/>
            <person name="Alvarado L."/>
            <person name="Chapman S.B."/>
            <person name="Gainer-Dewar J."/>
            <person name="Goldberg J."/>
            <person name="Griggs A."/>
            <person name="Gujja S."/>
            <person name="Hansen M."/>
            <person name="Howarth C."/>
            <person name="Imamovic A."/>
            <person name="Ireland A."/>
            <person name="Larimer J."/>
            <person name="McCowan C."/>
            <person name="Murphy C."/>
            <person name="Pearson M."/>
            <person name="Poon T.W."/>
            <person name="Priest M."/>
            <person name="Roberts A."/>
            <person name="Saif S."/>
            <person name="Shea T."/>
            <person name="Sykes S."/>
            <person name="Wortman J."/>
            <person name="Nusbaum C."/>
            <person name="Birren B."/>
        </authorList>
    </citation>
    <scope>NUCLEOTIDE SEQUENCE [LARGE SCALE GENOMIC DNA]</scope>
    <source>
        <strain evidence="1">IAC_01/95</strain>
    </source>
</reference>
<organism evidence="1">
    <name type="scientific">Phytophthora nicotianae</name>
    <name type="common">Potato buckeye rot agent</name>
    <name type="synonym">Phytophthora parasitica</name>
    <dbReference type="NCBI Taxonomy" id="4792"/>
    <lineage>
        <taxon>Eukaryota</taxon>
        <taxon>Sar</taxon>
        <taxon>Stramenopiles</taxon>
        <taxon>Oomycota</taxon>
        <taxon>Peronosporomycetes</taxon>
        <taxon>Peronosporales</taxon>
        <taxon>Peronosporaceae</taxon>
        <taxon>Phytophthora</taxon>
    </lineage>
</organism>
<sequence length="43" mass="4641">MQAHINCTGSSVCFVTSVDLLKLSTIWGDQDEGEGDNRLAVVM</sequence>
<gene>
    <name evidence="1" type="ORF">L914_12090</name>
</gene>
<dbReference type="AlphaFoldDB" id="W2N2W7"/>